<dbReference type="Pfam" id="PF22528">
    <property type="entry name" value="PRMT_C"/>
    <property type="match status" value="1"/>
</dbReference>
<reference evidence="6" key="1">
    <citation type="submission" date="2016-10" db="EMBL/GenBank/DDBJ databases">
        <authorList>
            <person name="Benchimol M."/>
            <person name="Almeida L.G."/>
            <person name="Vasconcelos A.T."/>
            <person name="Perreira-Neves A."/>
            <person name="Rosa I.A."/>
            <person name="Tasca T."/>
            <person name="Bogo M.R."/>
            <person name="de Souza W."/>
        </authorList>
    </citation>
    <scope>NUCLEOTIDE SEQUENCE [LARGE SCALE GENOMIC DNA]</scope>
    <source>
        <strain evidence="6">K</strain>
    </source>
</reference>
<keyword evidence="3 4" id="KW-0949">S-adenosyl-L-methionine</keyword>
<dbReference type="GO" id="GO:0042054">
    <property type="term" value="F:histone methyltransferase activity"/>
    <property type="evidence" value="ECO:0007669"/>
    <property type="project" value="TreeGrafter"/>
</dbReference>
<dbReference type="InterPro" id="IPR025799">
    <property type="entry name" value="Arg_MeTrfase"/>
</dbReference>
<evidence type="ECO:0000256" key="1">
    <source>
        <dbReference type="ARBA" id="ARBA00022603"/>
    </source>
</evidence>
<dbReference type="RefSeq" id="XP_068363192.1">
    <property type="nucleotide sequence ID" value="XM_068501641.1"/>
</dbReference>
<dbReference type="GO" id="GO:0016274">
    <property type="term" value="F:protein-arginine N-methyltransferase activity"/>
    <property type="evidence" value="ECO:0007669"/>
    <property type="project" value="InterPro"/>
</dbReference>
<dbReference type="PANTHER" id="PTHR11006:SF53">
    <property type="entry name" value="PROTEIN ARGININE N-METHYLTRANSFERASE 3"/>
    <property type="match status" value="1"/>
</dbReference>
<dbReference type="SUPFAM" id="SSF53335">
    <property type="entry name" value="S-adenosyl-L-methionine-dependent methyltransferases"/>
    <property type="match status" value="1"/>
</dbReference>
<keyword evidence="1 4" id="KW-0489">Methyltransferase</keyword>
<feature type="domain" description="Protein arginine N-methyltransferase" evidence="5">
    <location>
        <begin position="152"/>
        <end position="312"/>
    </location>
</feature>
<sequence>MESGLQSNEYYYNLRAHYTYHEPMYKDYQAMNIWRDVISYNPHQFRDKIVFEVGTGPGLFALLAVRAGAKHVYAWEPTTISKTAEDIVKHNNYQESITILTGPIDEVKIPEKVDVVLTTSFGYSLLLDSLLLAFLYSRDNFLKDDGIVIPAKAEIVFTSCVKSMFAQSYDYWGDVYGFDFTAIEKDEINNAIVTAVSTTRIKTSQSTIAELDFSKITKEDLNITSQFSIKAITDHELDCFLLWFKLKFPLPNRNVELSTSPFDPDTHWNQLTFKLPERIKIKQDDEITGTFKLKPVTDQLRPLIYDIEYSVNGGQHATLNYVFQ</sequence>
<evidence type="ECO:0000313" key="6">
    <source>
        <dbReference type="EMBL" id="OHT10056.1"/>
    </source>
</evidence>
<evidence type="ECO:0000256" key="2">
    <source>
        <dbReference type="ARBA" id="ARBA00022679"/>
    </source>
</evidence>
<dbReference type="EMBL" id="MLAK01000623">
    <property type="protein sequence ID" value="OHT10056.1"/>
    <property type="molecule type" value="Genomic_DNA"/>
</dbReference>
<dbReference type="GO" id="GO:0032259">
    <property type="term" value="P:methylation"/>
    <property type="evidence" value="ECO:0007669"/>
    <property type="project" value="UniProtKB-KW"/>
</dbReference>
<dbReference type="OrthoDB" id="7848332at2759"/>
<protein>
    <recommendedName>
        <fullName evidence="5">Protein arginine N-methyltransferase domain-containing protein</fullName>
    </recommendedName>
</protein>
<proteinExistence type="predicted"/>
<dbReference type="GO" id="GO:0005634">
    <property type="term" value="C:nucleus"/>
    <property type="evidence" value="ECO:0007669"/>
    <property type="project" value="TreeGrafter"/>
</dbReference>
<dbReference type="PROSITE" id="PS51678">
    <property type="entry name" value="SAM_MT_PRMT"/>
    <property type="match status" value="1"/>
</dbReference>
<dbReference type="GeneID" id="94836345"/>
<evidence type="ECO:0000256" key="4">
    <source>
        <dbReference type="PROSITE-ProRule" id="PRU01015"/>
    </source>
</evidence>
<dbReference type="CDD" id="cd02440">
    <property type="entry name" value="AdoMet_MTases"/>
    <property type="match status" value="1"/>
</dbReference>
<organism evidence="6 7">
    <name type="scientific">Tritrichomonas foetus</name>
    <dbReference type="NCBI Taxonomy" id="1144522"/>
    <lineage>
        <taxon>Eukaryota</taxon>
        <taxon>Metamonada</taxon>
        <taxon>Parabasalia</taxon>
        <taxon>Tritrichomonadida</taxon>
        <taxon>Tritrichomonadidae</taxon>
        <taxon>Tritrichomonas</taxon>
    </lineage>
</organism>
<gene>
    <name evidence="6" type="ORF">TRFO_20874</name>
</gene>
<keyword evidence="2 4" id="KW-0808">Transferase</keyword>
<dbReference type="Gene3D" id="2.70.160.11">
    <property type="entry name" value="Hnrnp arginine n-methyltransferase1"/>
    <property type="match status" value="1"/>
</dbReference>
<dbReference type="InterPro" id="IPR055135">
    <property type="entry name" value="PRMT_dom"/>
</dbReference>
<accession>A0A1J4KGI9</accession>
<dbReference type="PANTHER" id="PTHR11006">
    <property type="entry name" value="PROTEIN ARGININE N-METHYLTRANSFERASE"/>
    <property type="match status" value="1"/>
</dbReference>
<evidence type="ECO:0000313" key="7">
    <source>
        <dbReference type="Proteomes" id="UP000179807"/>
    </source>
</evidence>
<dbReference type="InterPro" id="IPR029063">
    <property type="entry name" value="SAM-dependent_MTases_sf"/>
</dbReference>
<comment type="caution">
    <text evidence="6">The sequence shown here is derived from an EMBL/GenBank/DDBJ whole genome shotgun (WGS) entry which is preliminary data.</text>
</comment>
<dbReference type="VEuPathDB" id="TrichDB:TRFO_20874"/>
<keyword evidence="7" id="KW-1185">Reference proteome</keyword>
<evidence type="ECO:0000256" key="3">
    <source>
        <dbReference type="ARBA" id="ARBA00022691"/>
    </source>
</evidence>
<dbReference type="Proteomes" id="UP000179807">
    <property type="component" value="Unassembled WGS sequence"/>
</dbReference>
<dbReference type="Gene3D" id="3.40.50.150">
    <property type="entry name" value="Vaccinia Virus protein VP39"/>
    <property type="match status" value="1"/>
</dbReference>
<evidence type="ECO:0000259" key="5">
    <source>
        <dbReference type="Pfam" id="PF22528"/>
    </source>
</evidence>
<dbReference type="AlphaFoldDB" id="A0A1J4KGI9"/>
<name>A0A1J4KGI9_9EUKA</name>